<dbReference type="Proteomes" id="UP000293360">
    <property type="component" value="Unassembled WGS sequence"/>
</dbReference>
<reference evidence="1 2" key="1">
    <citation type="submission" date="2018-06" db="EMBL/GenBank/DDBJ databases">
        <title>Complete Genomes of Monosporascus.</title>
        <authorList>
            <person name="Robinson A.J."/>
            <person name="Natvig D.O."/>
        </authorList>
    </citation>
    <scope>NUCLEOTIDE SEQUENCE [LARGE SCALE GENOMIC DNA]</scope>
    <source>
        <strain evidence="1 2">CBS 110550</strain>
    </source>
</reference>
<accession>A0A4V1X9Z0</accession>
<organism evidence="1 2">
    <name type="scientific">Monosporascus ibericus</name>
    <dbReference type="NCBI Taxonomy" id="155417"/>
    <lineage>
        <taxon>Eukaryota</taxon>
        <taxon>Fungi</taxon>
        <taxon>Dikarya</taxon>
        <taxon>Ascomycota</taxon>
        <taxon>Pezizomycotina</taxon>
        <taxon>Sordariomycetes</taxon>
        <taxon>Xylariomycetidae</taxon>
        <taxon>Xylariales</taxon>
        <taxon>Xylariales incertae sedis</taxon>
        <taxon>Monosporascus</taxon>
    </lineage>
</organism>
<keyword evidence="2" id="KW-1185">Reference proteome</keyword>
<dbReference type="EMBL" id="QJNU01000422">
    <property type="protein sequence ID" value="RYO99399.1"/>
    <property type="molecule type" value="Genomic_DNA"/>
</dbReference>
<sequence>MDFRAAPVDWNARMRAAAAAGFRRPERYFPVLISKEEGILSSPEQLKKLADIPETPKIIKTTWTTLLGSMDPANRISGEKAEVCVVAEPDCVTWHRRAEIEDDIDRLVWIGDTPRVALVVAAIKKSMTPTKTT</sequence>
<name>A0A4V1X9Z0_9PEZI</name>
<proteinExistence type="predicted"/>
<comment type="caution">
    <text evidence="1">The sequence shown here is derived from an EMBL/GenBank/DDBJ whole genome shotgun (WGS) entry which is preliminary data.</text>
</comment>
<dbReference type="AlphaFoldDB" id="A0A4V1X9Z0"/>
<protein>
    <submittedName>
        <fullName evidence="1">Uncharacterized protein</fullName>
    </submittedName>
</protein>
<evidence type="ECO:0000313" key="2">
    <source>
        <dbReference type="Proteomes" id="UP000293360"/>
    </source>
</evidence>
<gene>
    <name evidence="1" type="ORF">DL764_006821</name>
</gene>
<evidence type="ECO:0000313" key="1">
    <source>
        <dbReference type="EMBL" id="RYO99399.1"/>
    </source>
</evidence>
<dbReference type="OrthoDB" id="10377962at2759"/>